<dbReference type="RefSeq" id="WP_141697624.1">
    <property type="nucleotide sequence ID" value="NZ_FMAE01000004.1"/>
</dbReference>
<keyword evidence="1" id="KW-1133">Transmembrane helix</keyword>
<evidence type="ECO:0000313" key="3">
    <source>
        <dbReference type="Proteomes" id="UP000183174"/>
    </source>
</evidence>
<evidence type="ECO:0000256" key="1">
    <source>
        <dbReference type="SAM" id="Phobius"/>
    </source>
</evidence>
<keyword evidence="1" id="KW-0472">Membrane</keyword>
<dbReference type="AlphaFoldDB" id="A0A1C3VXR8"/>
<dbReference type="Proteomes" id="UP000183174">
    <property type="component" value="Unassembled WGS sequence"/>
</dbReference>
<keyword evidence="1" id="KW-0812">Transmembrane</keyword>
<proteinExistence type="predicted"/>
<sequence length="239" mass="26102">MTNLDFPDQTLPAGTQSCIACREPILSGATVCKTCKSDQAQWRNELKYWAGVVGVFTLVASGVAFTASVGFQAWQRLFGHEITVTNVDPFGQTIVWNLTPNPIEIKTISITSAAPKNNLVWEVHKTIAANAKDEISLLDVAAKSWYDLPGDMFGKAPAAYAKVSPADFESLRKNMFTDKYVPTFLMPESASFAQLKKELGSGFQNFDCTISVAYSRLLDGSSSSASLPCKGVFRLRKQP</sequence>
<dbReference type="EMBL" id="FMAE01000004">
    <property type="protein sequence ID" value="SCB32478.1"/>
    <property type="molecule type" value="Genomic_DNA"/>
</dbReference>
<reference evidence="2 3" key="1">
    <citation type="submission" date="2016-08" db="EMBL/GenBank/DDBJ databases">
        <authorList>
            <person name="Seilhamer J.J."/>
        </authorList>
    </citation>
    <scope>NUCLEOTIDE SEQUENCE [LARGE SCALE GENOMIC DNA]</scope>
    <source>
        <strain evidence="2 3">CCBAU 10071</strain>
    </source>
</reference>
<name>A0A1C3VXR8_9BRAD</name>
<organism evidence="2 3">
    <name type="scientific">Bradyrhizobium yuanmingense</name>
    <dbReference type="NCBI Taxonomy" id="108015"/>
    <lineage>
        <taxon>Bacteria</taxon>
        <taxon>Pseudomonadati</taxon>
        <taxon>Pseudomonadota</taxon>
        <taxon>Alphaproteobacteria</taxon>
        <taxon>Hyphomicrobiales</taxon>
        <taxon>Nitrobacteraceae</taxon>
        <taxon>Bradyrhizobium</taxon>
    </lineage>
</organism>
<gene>
    <name evidence="2" type="ORF">GA0061099_1004795</name>
</gene>
<accession>A0A1C3VXR8</accession>
<feature type="transmembrane region" description="Helical" evidence="1">
    <location>
        <begin position="48"/>
        <end position="71"/>
    </location>
</feature>
<evidence type="ECO:0000313" key="2">
    <source>
        <dbReference type="EMBL" id="SCB32478.1"/>
    </source>
</evidence>
<protein>
    <submittedName>
        <fullName evidence="2">Uncharacterized protein</fullName>
    </submittedName>
</protein>